<protein>
    <submittedName>
        <fullName evidence="1">Uncharacterized protein</fullName>
    </submittedName>
</protein>
<proteinExistence type="predicted"/>
<organism evidence="1 2">
    <name type="scientific">Phaeosphaeria nodorum (strain SN15 / ATCC MYA-4574 / FGSC 10173)</name>
    <name type="common">Glume blotch fungus</name>
    <name type="synonym">Parastagonospora nodorum</name>
    <dbReference type="NCBI Taxonomy" id="321614"/>
    <lineage>
        <taxon>Eukaryota</taxon>
        <taxon>Fungi</taxon>
        <taxon>Dikarya</taxon>
        <taxon>Ascomycota</taxon>
        <taxon>Pezizomycotina</taxon>
        <taxon>Dothideomycetes</taxon>
        <taxon>Pleosporomycetidae</taxon>
        <taxon>Pleosporales</taxon>
        <taxon>Pleosporineae</taxon>
        <taxon>Phaeosphaeriaceae</taxon>
        <taxon>Parastagonospora</taxon>
    </lineage>
</organism>
<dbReference type="EMBL" id="CP069034">
    <property type="protein sequence ID" value="QRD01728.1"/>
    <property type="molecule type" value="Genomic_DNA"/>
</dbReference>
<evidence type="ECO:0000313" key="1">
    <source>
        <dbReference type="EMBL" id="QRD01728.1"/>
    </source>
</evidence>
<gene>
    <name evidence="1" type="ORF">JI435_145280</name>
</gene>
<dbReference type="AlphaFoldDB" id="A0A7U2I6X6"/>
<reference evidence="2" key="1">
    <citation type="journal article" date="2021" name="BMC Genomics">
        <title>Chromosome-level genome assembly and manually-curated proteome of model necrotroph Parastagonospora nodorum Sn15 reveals a genome-wide trove of candidate effector homologs, and redundancy of virulence-related functions within an accessory chromosome.</title>
        <authorList>
            <person name="Bertazzoni S."/>
            <person name="Jones D.A.B."/>
            <person name="Phan H.T."/>
            <person name="Tan K.-C."/>
            <person name="Hane J.K."/>
        </authorList>
    </citation>
    <scope>NUCLEOTIDE SEQUENCE [LARGE SCALE GENOMIC DNA]</scope>
    <source>
        <strain evidence="2">SN15 / ATCC MYA-4574 / FGSC 10173)</strain>
    </source>
</reference>
<name>A0A7U2I6X6_PHANO</name>
<dbReference type="OrthoDB" id="5343383at2759"/>
<accession>A0A7U2I6X6</accession>
<dbReference type="Proteomes" id="UP000663193">
    <property type="component" value="Chromosome 12"/>
</dbReference>
<sequence length="246" mass="28889">MSTSQPRRVSLDPELQTEVITALKNFYEFLTKLPWLQPDDVLEPPKQGWPNINTENFAPFQKNEAVIELLKHLPYIRMDGPCHDYKLVWSTYPCDYRRDYFQIVHPEIGCWEIPDTSARDFKFPEWVVPLTYGKVHGQYIMLDTTDGTAMSYSAQWLYDPVYGPDDPRAWRNECENPGSTARLGDILNLWKNDYFHLRIIGQASGTEPRLHIESSDAEYKELRELMLRYGWPDNFDREGCRNAMLE</sequence>
<dbReference type="VEuPathDB" id="FungiDB:JI435_145280"/>
<evidence type="ECO:0000313" key="2">
    <source>
        <dbReference type="Proteomes" id="UP000663193"/>
    </source>
</evidence>
<keyword evidence="2" id="KW-1185">Reference proteome</keyword>